<protein>
    <recommendedName>
        <fullName evidence="9">Mediator of RNA polymerase II transcription subunit 17</fullName>
    </recommendedName>
</protein>
<evidence type="ECO:0000313" key="7">
    <source>
        <dbReference type="EMBL" id="PIC30556.1"/>
    </source>
</evidence>
<feature type="region of interest" description="Disordered" evidence="6">
    <location>
        <begin position="1"/>
        <end position="27"/>
    </location>
</feature>
<organism evidence="7 8">
    <name type="scientific">Caenorhabditis nigoni</name>
    <dbReference type="NCBI Taxonomy" id="1611254"/>
    <lineage>
        <taxon>Eukaryota</taxon>
        <taxon>Metazoa</taxon>
        <taxon>Ecdysozoa</taxon>
        <taxon>Nematoda</taxon>
        <taxon>Chromadorea</taxon>
        <taxon>Rhabditida</taxon>
        <taxon>Rhabditina</taxon>
        <taxon>Rhabditomorpha</taxon>
        <taxon>Rhabditoidea</taxon>
        <taxon>Rhabditidae</taxon>
        <taxon>Peloderinae</taxon>
        <taxon>Caenorhabditis</taxon>
    </lineage>
</organism>
<name>A0A2G5TUB3_9PELO</name>
<comment type="subcellular location">
    <subcellularLocation>
        <location evidence="1">Nucleus</location>
    </subcellularLocation>
</comment>
<keyword evidence="8" id="KW-1185">Reference proteome</keyword>
<evidence type="ECO:0000256" key="6">
    <source>
        <dbReference type="SAM" id="MobiDB-lite"/>
    </source>
</evidence>
<evidence type="ECO:0000256" key="2">
    <source>
        <dbReference type="ARBA" id="ARBA00005635"/>
    </source>
</evidence>
<dbReference type="AlphaFoldDB" id="A0A2G5TUB3"/>
<dbReference type="GO" id="GO:0016592">
    <property type="term" value="C:mediator complex"/>
    <property type="evidence" value="ECO:0007669"/>
    <property type="project" value="InterPro"/>
</dbReference>
<evidence type="ECO:0000313" key="8">
    <source>
        <dbReference type="Proteomes" id="UP000230233"/>
    </source>
</evidence>
<feature type="compositionally biased region" description="Low complexity" evidence="6">
    <location>
        <begin position="1"/>
        <end position="13"/>
    </location>
</feature>
<dbReference type="GO" id="GO:0006357">
    <property type="term" value="P:regulation of transcription by RNA polymerase II"/>
    <property type="evidence" value="ECO:0007669"/>
    <property type="project" value="InterPro"/>
</dbReference>
<dbReference type="STRING" id="1611254.A0A2G5TUB3"/>
<dbReference type="EMBL" id="PDUG01000005">
    <property type="protein sequence ID" value="PIC30556.1"/>
    <property type="molecule type" value="Genomic_DNA"/>
</dbReference>
<dbReference type="Proteomes" id="UP000230233">
    <property type="component" value="Chromosome V"/>
</dbReference>
<evidence type="ECO:0000256" key="5">
    <source>
        <dbReference type="ARBA" id="ARBA00023242"/>
    </source>
</evidence>
<evidence type="ECO:0008006" key="9">
    <source>
        <dbReference type="Google" id="ProtNLM"/>
    </source>
</evidence>
<comment type="caution">
    <text evidence="7">The sequence shown here is derived from an EMBL/GenBank/DDBJ whole genome shotgun (WGS) entry which is preliminary data.</text>
</comment>
<dbReference type="InterPro" id="IPR019313">
    <property type="entry name" value="Mediator_Med17"/>
</dbReference>
<dbReference type="PANTHER" id="PTHR13114">
    <property type="entry name" value="MEDIATOR OF RNA POLYMERASE II TRANSCRIPTION SUBUNIT 17"/>
    <property type="match status" value="1"/>
</dbReference>
<keyword evidence="5" id="KW-0539">Nucleus</keyword>
<comment type="similarity">
    <text evidence="2">Belongs to the Mediator complex subunit 17 family.</text>
</comment>
<reference evidence="8" key="1">
    <citation type="submission" date="2017-10" db="EMBL/GenBank/DDBJ databases">
        <title>Rapid genome shrinkage in a self-fertile nematode reveals novel sperm competition proteins.</title>
        <authorList>
            <person name="Yin D."/>
            <person name="Schwarz E.M."/>
            <person name="Thomas C.G."/>
            <person name="Felde R.L."/>
            <person name="Korf I.F."/>
            <person name="Cutter A.D."/>
            <person name="Schartner C.M."/>
            <person name="Ralston E.J."/>
            <person name="Meyer B.J."/>
            <person name="Haag E.S."/>
        </authorList>
    </citation>
    <scope>NUCLEOTIDE SEQUENCE [LARGE SCALE GENOMIC DNA]</scope>
    <source>
        <strain evidence="8">JU1422</strain>
    </source>
</reference>
<sequence>MESGSAGPSSPEPIVIDEEPEKPPSILAPRKGVDLVLEANDDWKIQEIGFDGVEKYLKPETFTDQVGKLARRVEWMKLVGSSTPYENAKVDQTEELDDEGVPSRKGEIGGTNVELVTPEAGPWSSVAKYLHESLSQLNVLLDDLSVMKNTDYMKALTVLDPITIAEPTPEHIHTMRGTQWIWKRRALQEAVQVLDIAQKQRQQALRNLGLSVDYIAHLQRTKFFEELKEMREIWRVRKTGDYVYGDLSYRIFGWKYDTPHLFDISRRSLSSKFETSDLSIIEVSVPKDLARRSMLVVKIVKDDIESGDLFRDPKSNDYAYSYKEVDAEKVKALHWKDSLKWAQNTLLLRDTFNTLCTDAIQLRNRLSIIRDNVLLIRLFDDYLLRFELQWFPFEAGQIHEEGDIYLNRVLREMIIGLQCTKFVRPQFFCSMPITHLPESLDLRGCGGFDARQIADRAVTPRSILDRMLDIASHRALVNMMTEVAELLCGSSVDPTIQYKWLHCGRDYSKMMFQVVSKDYDLYLSGMPSFSSHRMHHTFFASVSSDDITIETKDGMLIKCDRDSARVLYACQYCVCIYQVSMFTMVCRNQWITPFQTMYSNVYALDDKGNPAPNILLCNQAATRSILFKFHVGRDPEILVRRFVVNDKTAKPEEHPWKKLSYRKLYGATFCRKVDALLSFLRDC</sequence>
<dbReference type="GO" id="GO:0070847">
    <property type="term" value="C:core mediator complex"/>
    <property type="evidence" value="ECO:0007669"/>
    <property type="project" value="TreeGrafter"/>
</dbReference>
<dbReference type="OrthoDB" id="10058398at2759"/>
<gene>
    <name evidence="7" type="primary">Cni-mdt-17</name>
    <name evidence="7" type="synonym">Cnig_chr_V.g21758</name>
    <name evidence="7" type="ORF">B9Z55_021758</name>
</gene>
<evidence type="ECO:0000256" key="4">
    <source>
        <dbReference type="ARBA" id="ARBA00023163"/>
    </source>
</evidence>
<dbReference type="PANTHER" id="PTHR13114:SF7">
    <property type="entry name" value="MEDIATOR OF RNA POLYMERASE II TRANSCRIPTION SUBUNIT 17"/>
    <property type="match status" value="1"/>
</dbReference>
<evidence type="ECO:0000256" key="3">
    <source>
        <dbReference type="ARBA" id="ARBA00023015"/>
    </source>
</evidence>
<keyword evidence="3" id="KW-0805">Transcription regulation</keyword>
<keyword evidence="4" id="KW-0804">Transcription</keyword>
<proteinExistence type="inferred from homology"/>
<accession>A0A2G5TUB3</accession>
<evidence type="ECO:0000256" key="1">
    <source>
        <dbReference type="ARBA" id="ARBA00004123"/>
    </source>
</evidence>
<dbReference type="GO" id="GO:0003712">
    <property type="term" value="F:transcription coregulator activity"/>
    <property type="evidence" value="ECO:0007669"/>
    <property type="project" value="InterPro"/>
</dbReference>